<feature type="transmembrane region" description="Helical" evidence="1">
    <location>
        <begin position="369"/>
        <end position="388"/>
    </location>
</feature>
<dbReference type="Gene3D" id="2.60.120.260">
    <property type="entry name" value="Galactose-binding domain-like"/>
    <property type="match status" value="1"/>
</dbReference>
<keyword evidence="1" id="KW-0472">Membrane</keyword>
<dbReference type="EMBL" id="MN739633">
    <property type="protein sequence ID" value="QHT17346.1"/>
    <property type="molecule type" value="Genomic_DNA"/>
</dbReference>
<dbReference type="SUPFAM" id="SSF49785">
    <property type="entry name" value="Galactose-binding domain-like"/>
    <property type="match status" value="1"/>
</dbReference>
<protein>
    <recommendedName>
        <fullName evidence="3">F5/8 type C domain-containing protein</fullName>
    </recommendedName>
</protein>
<organism evidence="2">
    <name type="scientific">viral metagenome</name>
    <dbReference type="NCBI Taxonomy" id="1070528"/>
    <lineage>
        <taxon>unclassified sequences</taxon>
        <taxon>metagenomes</taxon>
        <taxon>organismal metagenomes</taxon>
    </lineage>
</organism>
<reference evidence="2" key="1">
    <citation type="journal article" date="2020" name="Nature">
        <title>Giant virus diversity and host interactions through global metagenomics.</title>
        <authorList>
            <person name="Schulz F."/>
            <person name="Roux S."/>
            <person name="Paez-Espino D."/>
            <person name="Jungbluth S."/>
            <person name="Walsh D.A."/>
            <person name="Denef V.J."/>
            <person name="McMahon K.D."/>
            <person name="Konstantinidis K.T."/>
            <person name="Eloe-Fadrosh E.A."/>
            <person name="Kyrpides N.C."/>
            <person name="Woyke T."/>
        </authorList>
    </citation>
    <scope>NUCLEOTIDE SEQUENCE</scope>
    <source>
        <strain evidence="2">GVMAG-M-3300023174-24</strain>
    </source>
</reference>
<name>A0A6C0DK94_9ZZZZ</name>
<accession>A0A6C0DK94</accession>
<dbReference type="InterPro" id="IPR008979">
    <property type="entry name" value="Galactose-bd-like_sf"/>
</dbReference>
<evidence type="ECO:0000256" key="1">
    <source>
        <dbReference type="SAM" id="Phobius"/>
    </source>
</evidence>
<keyword evidence="1" id="KW-1133">Transmembrane helix</keyword>
<evidence type="ECO:0000313" key="2">
    <source>
        <dbReference type="EMBL" id="QHT17346.1"/>
    </source>
</evidence>
<keyword evidence="1" id="KW-0812">Transmembrane</keyword>
<sequence length="390" mass="44105">MPQSNIIQIFPLPNQKLLLAEETQITGIDNKGIINYTPNGKYKVTASSYANMNASPYMAFNGSDSNYWQCDYNGTSSDINKKYPKYTTDPFNGKNPSTYQGGGAQTNTWTTAVGTVSLLGEWLQVQLPYSIFLYSYSIKTPNYTVNSTFPKRFTILGSNDGSVWEYVDQQNVKTPVLNSKPSRVYNINSTKSYSYFRLVISEMPNEAKNIMIKQWNMNGVTELTPNPDYKTNESFITLSRWMDVNNWVGTKEGFDDYGYLPSNTNTNSDNEKFKKTIIDNQIVPMTKISKDYSTTLLNVDTNYVDLDNKINTITNTNKNGLRDIMMNDTKYDFSGNVVGDVVDNEKRNKTVVEAQIEDIDSIINQTNTIYILGSITMVTLLIFSVIIGKQ</sequence>
<proteinExistence type="predicted"/>
<dbReference type="AlphaFoldDB" id="A0A6C0DK94"/>
<evidence type="ECO:0008006" key="3">
    <source>
        <dbReference type="Google" id="ProtNLM"/>
    </source>
</evidence>